<dbReference type="EMBL" id="JAGHKO010000011">
    <property type="protein sequence ID" value="MBO9203801.1"/>
    <property type="molecule type" value="Genomic_DNA"/>
</dbReference>
<dbReference type="SUPFAM" id="SSF46689">
    <property type="entry name" value="Homeodomain-like"/>
    <property type="match status" value="1"/>
</dbReference>
<reference evidence="1 2" key="1">
    <citation type="submission" date="2021-03" db="EMBL/GenBank/DDBJ databases">
        <title>Assistant Professor.</title>
        <authorList>
            <person name="Huq M.A."/>
        </authorList>
    </citation>
    <scope>NUCLEOTIDE SEQUENCE [LARGE SCALE GENOMIC DNA]</scope>
    <source>
        <strain evidence="1 2">MAH-29</strain>
    </source>
</reference>
<gene>
    <name evidence="1" type="ORF">J7I42_26185</name>
</gene>
<keyword evidence="2" id="KW-1185">Reference proteome</keyword>
<evidence type="ECO:0000313" key="2">
    <source>
        <dbReference type="Proteomes" id="UP000677244"/>
    </source>
</evidence>
<organism evidence="1 2">
    <name type="scientific">Niastella soli</name>
    <dbReference type="NCBI Taxonomy" id="2821487"/>
    <lineage>
        <taxon>Bacteria</taxon>
        <taxon>Pseudomonadati</taxon>
        <taxon>Bacteroidota</taxon>
        <taxon>Chitinophagia</taxon>
        <taxon>Chitinophagales</taxon>
        <taxon>Chitinophagaceae</taxon>
        <taxon>Niastella</taxon>
    </lineage>
</organism>
<protein>
    <submittedName>
        <fullName evidence="1">TetR/AcrR family transcriptional regulator</fullName>
    </submittedName>
</protein>
<sequence length="200" mass="23389">MKSIVSHSIFDTPVKAGDPIIMKNALSYFIKKGVKNTSMQEVALKSGMSRKKLYSFCENKGKLVMTMFEHIVFKSEQFLSACPDISQDAAAEMNNLFSYIKRTVDILPPSLCREIKKYYPDAWQLVHEFREKKLEPFIMQNFERGIAENLYQSKFNKDVTCWLYFWHLQIAVEDCSLNNERRYLLIDNINNCFLQGILKN</sequence>
<evidence type="ECO:0000313" key="1">
    <source>
        <dbReference type="EMBL" id="MBO9203801.1"/>
    </source>
</evidence>
<dbReference type="RefSeq" id="WP_209141853.1">
    <property type="nucleotide sequence ID" value="NZ_JAGHKO010000011.1"/>
</dbReference>
<name>A0ABS3Z326_9BACT</name>
<proteinExistence type="predicted"/>
<comment type="caution">
    <text evidence="1">The sequence shown here is derived from an EMBL/GenBank/DDBJ whole genome shotgun (WGS) entry which is preliminary data.</text>
</comment>
<accession>A0ABS3Z326</accession>
<dbReference type="InterPro" id="IPR009057">
    <property type="entry name" value="Homeodomain-like_sf"/>
</dbReference>
<dbReference type="Proteomes" id="UP000677244">
    <property type="component" value="Unassembled WGS sequence"/>
</dbReference>
<dbReference type="Gene3D" id="1.10.357.10">
    <property type="entry name" value="Tetracycline Repressor, domain 2"/>
    <property type="match status" value="1"/>
</dbReference>